<comment type="caution">
    <text evidence="2">The sequence shown here is derived from an EMBL/GenBank/DDBJ whole genome shotgun (WGS) entry which is preliminary data.</text>
</comment>
<dbReference type="Gramene" id="GBG73631">
    <property type="protein sequence ID" value="GBG73631"/>
    <property type="gene ID" value="CBR_g16974"/>
</dbReference>
<reference evidence="2 3" key="1">
    <citation type="journal article" date="2018" name="Cell">
        <title>The Chara Genome: Secondary Complexity and Implications for Plant Terrestrialization.</title>
        <authorList>
            <person name="Nishiyama T."/>
            <person name="Sakayama H."/>
            <person name="Vries J.D."/>
            <person name="Buschmann H."/>
            <person name="Saint-Marcoux D."/>
            <person name="Ullrich K.K."/>
            <person name="Haas F.B."/>
            <person name="Vanderstraeten L."/>
            <person name="Becker D."/>
            <person name="Lang D."/>
            <person name="Vosolsobe S."/>
            <person name="Rombauts S."/>
            <person name="Wilhelmsson P.K.I."/>
            <person name="Janitza P."/>
            <person name="Kern R."/>
            <person name="Heyl A."/>
            <person name="Rumpler F."/>
            <person name="Villalobos L.I.A.C."/>
            <person name="Clay J.M."/>
            <person name="Skokan R."/>
            <person name="Toyoda A."/>
            <person name="Suzuki Y."/>
            <person name="Kagoshima H."/>
            <person name="Schijlen E."/>
            <person name="Tajeshwar N."/>
            <person name="Catarino B."/>
            <person name="Hetherington A.J."/>
            <person name="Saltykova A."/>
            <person name="Bonnot C."/>
            <person name="Breuninger H."/>
            <person name="Symeonidi A."/>
            <person name="Radhakrishnan G.V."/>
            <person name="Van Nieuwerburgh F."/>
            <person name="Deforce D."/>
            <person name="Chang C."/>
            <person name="Karol K.G."/>
            <person name="Hedrich R."/>
            <person name="Ulvskov P."/>
            <person name="Glockner G."/>
            <person name="Delwiche C.F."/>
            <person name="Petrasek J."/>
            <person name="Van de Peer Y."/>
            <person name="Friml J."/>
            <person name="Beilby M."/>
            <person name="Dolan L."/>
            <person name="Kohara Y."/>
            <person name="Sugano S."/>
            <person name="Fujiyama A."/>
            <person name="Delaux P.-M."/>
            <person name="Quint M."/>
            <person name="TheiBen G."/>
            <person name="Hagemann M."/>
            <person name="Harholt J."/>
            <person name="Dunand C."/>
            <person name="Zachgo S."/>
            <person name="Langdale J."/>
            <person name="Maumus F."/>
            <person name="Straeten D.V.D."/>
            <person name="Gould S.B."/>
            <person name="Rensing S.A."/>
        </authorList>
    </citation>
    <scope>NUCLEOTIDE SEQUENCE [LARGE SCALE GENOMIC DNA]</scope>
    <source>
        <strain evidence="2 3">S276</strain>
    </source>
</reference>
<gene>
    <name evidence="2" type="ORF">CBR_g16974</name>
</gene>
<feature type="region of interest" description="Disordered" evidence="1">
    <location>
        <begin position="301"/>
        <end position="320"/>
    </location>
</feature>
<feature type="region of interest" description="Disordered" evidence="1">
    <location>
        <begin position="106"/>
        <end position="136"/>
    </location>
</feature>
<dbReference type="Proteomes" id="UP000265515">
    <property type="component" value="Unassembled WGS sequence"/>
</dbReference>
<feature type="region of interest" description="Disordered" evidence="1">
    <location>
        <begin position="486"/>
        <end position="537"/>
    </location>
</feature>
<evidence type="ECO:0000256" key="1">
    <source>
        <dbReference type="SAM" id="MobiDB-lite"/>
    </source>
</evidence>
<feature type="region of interest" description="Disordered" evidence="1">
    <location>
        <begin position="638"/>
        <end position="669"/>
    </location>
</feature>
<proteinExistence type="predicted"/>
<accession>A0A388KU99</accession>
<evidence type="ECO:0000313" key="3">
    <source>
        <dbReference type="Proteomes" id="UP000265515"/>
    </source>
</evidence>
<organism evidence="2 3">
    <name type="scientific">Chara braunii</name>
    <name type="common">Braun's stonewort</name>
    <dbReference type="NCBI Taxonomy" id="69332"/>
    <lineage>
        <taxon>Eukaryota</taxon>
        <taxon>Viridiplantae</taxon>
        <taxon>Streptophyta</taxon>
        <taxon>Charophyceae</taxon>
        <taxon>Charales</taxon>
        <taxon>Characeae</taxon>
        <taxon>Chara</taxon>
    </lineage>
</organism>
<feature type="compositionally biased region" description="Basic and acidic residues" evidence="1">
    <location>
        <begin position="122"/>
        <end position="134"/>
    </location>
</feature>
<evidence type="ECO:0000313" key="2">
    <source>
        <dbReference type="EMBL" id="GBG73631.1"/>
    </source>
</evidence>
<name>A0A388KU99_CHABU</name>
<protein>
    <submittedName>
        <fullName evidence="2">Uncharacterized protein</fullName>
    </submittedName>
</protein>
<keyword evidence="3" id="KW-1185">Reference proteome</keyword>
<sequence length="669" mass="76323">MPESGGISDDTGKVLTLKDLIAAIDRHERTPNNVPKVDTFHFDGERISDWLDRVEQAMVGLSDAVKFQRIMRYVLYGHHLEVQRVVNDAHGDWARFSEGMQRKNTWPKTIRNRPNPGSFTIKESEGERRRLRAEPEEEERVEAFSLSLSDVGKAMDLVAAHEMADPDAIQALRSRDGQEGEAVENTPPVDGFLDQEEDVRLHINKWSPRVPSCVDHPIWKAPSGYERNAELVLKSFEEEDPLGGKDVQWMMKLALAGSHNLVEDMRATEEGSGQVDRHEELMWGMYLLVNILLQESLDQAGSLNPTGNKDEVPESQDDEFEEDEIKQAFCKEEYEGIYLELGLLSDFTKTAMRRGGKGTRPPQRPLGASGGYERHRPHHRESTPVYDDGDIELFLDSFWEHARRMGWTVAQAIERLRGANTFEEPIARIRREVTTRPEVEMRMQELRPSLVGPDGRPIRLEIENSADFIPAFEWFIHLAAHALEHPDREEPAPAEPRQESCQPEKEVEAEIPKRVDHRTRERAPAGETAEEKRARRSRRIEEIWQERQRLEAAGALPEQQLERQKLEAAGTLPDQPPNAPPKAPEIPEMWRDFWEQRGEELPSPTRVGFGVARNAEERLDHKIKFLAKTTFDRHLLLESDLAGKKTKEEGQGRRPWSTPEGYGGGNPGA</sequence>
<dbReference type="EMBL" id="BFEA01000187">
    <property type="protein sequence ID" value="GBG73631.1"/>
    <property type="molecule type" value="Genomic_DNA"/>
</dbReference>
<dbReference type="AlphaFoldDB" id="A0A388KU99"/>
<feature type="region of interest" description="Disordered" evidence="1">
    <location>
        <begin position="353"/>
        <end position="386"/>
    </location>
</feature>
<feature type="compositionally biased region" description="Basic and acidic residues" evidence="1">
    <location>
        <begin position="638"/>
        <end position="652"/>
    </location>
</feature>